<proteinExistence type="predicted"/>
<organism evidence="2 3">
    <name type="scientific">Butyribacter intestini</name>
    <dbReference type="NCBI Taxonomy" id="1703332"/>
    <lineage>
        <taxon>Bacteria</taxon>
        <taxon>Bacillati</taxon>
        <taxon>Bacillota</taxon>
        <taxon>Clostridia</taxon>
        <taxon>Lachnospirales</taxon>
        <taxon>Lachnospiraceae</taxon>
        <taxon>Butyribacter</taxon>
    </lineage>
</organism>
<evidence type="ECO:0000313" key="3">
    <source>
        <dbReference type="Proteomes" id="UP000050833"/>
    </source>
</evidence>
<keyword evidence="3" id="KW-1185">Reference proteome</keyword>
<dbReference type="RefSeq" id="WP_055941058.1">
    <property type="nucleotide sequence ID" value="NZ_JAQDCV010000010.1"/>
</dbReference>
<dbReference type="InterPro" id="IPR055259">
    <property type="entry name" value="YkvP/CgeB_Glyco_trans-like"/>
</dbReference>
<dbReference type="Pfam" id="PF13524">
    <property type="entry name" value="Glyco_trans_1_2"/>
    <property type="match status" value="1"/>
</dbReference>
<name>A0AAW3JUD0_9FIRM</name>
<reference evidence="2 3" key="1">
    <citation type="submission" date="2015-10" db="EMBL/GenBank/DDBJ databases">
        <title>Butyribacter intestini gen. nov., sp. nov., a butyric acid-producing bacterium of the family Lachnospiraceae isolated from the human faeces.</title>
        <authorList>
            <person name="Zou Y."/>
            <person name="Xue W."/>
            <person name="Luo G."/>
            <person name="Lv M."/>
        </authorList>
    </citation>
    <scope>NUCLEOTIDE SEQUENCE [LARGE SCALE GENOMIC DNA]</scope>
    <source>
        <strain evidence="2 3">TF01-11</strain>
    </source>
</reference>
<dbReference type="Proteomes" id="UP000050833">
    <property type="component" value="Unassembled WGS sequence"/>
</dbReference>
<dbReference type="EMBL" id="LLKB01000001">
    <property type="protein sequence ID" value="KQC85935.1"/>
    <property type="molecule type" value="Genomic_DNA"/>
</dbReference>
<gene>
    <name evidence="2" type="ORF">APZ18_01670</name>
</gene>
<feature type="domain" description="Spore protein YkvP/CgeB glycosyl transferase-like" evidence="1">
    <location>
        <begin position="303"/>
        <end position="416"/>
    </location>
</feature>
<evidence type="ECO:0000259" key="1">
    <source>
        <dbReference type="Pfam" id="PF13524"/>
    </source>
</evidence>
<dbReference type="AlphaFoldDB" id="A0AAW3JUD0"/>
<comment type="caution">
    <text evidence="2">The sequence shown here is derived from an EMBL/GenBank/DDBJ whole genome shotgun (WGS) entry which is preliminary data.</text>
</comment>
<evidence type="ECO:0000313" key="2">
    <source>
        <dbReference type="EMBL" id="KQC85935.1"/>
    </source>
</evidence>
<accession>A0AAW3JUD0</accession>
<sequence length="423" mass="48733">MKILIYRWNSYNQNDIESAFKDAGCICDIFNEKISNYENDPSFCEKLYTILKNGKYDFCFSINFFPLISGACHDTDTLYVSWNCDAPLLAMYHRNVFFDTNIIFEFDYSNFIEFQNMGVKNIYYLPLAANVKRYDQLLTKNNPFTEPPLPKSTDTLHEYTETDSATYPVQNYSKPAQPLTGYDISFVGSLYDKNSYDKIQSDLPDYLTGYLDGAIFAQTQVSGGNILENLLTPEICSMIEEITDYKKGDDSFVTTKRLFSTTVLGFKAASVTRINNLNKLSKNFIHKVHLFTDSDTSTLPLITAHPRVDYLTEMPFIFNKSKININMTIPNISSGLSLRVWDIIGCHGLLMTDFRPELLNFFKPDEDIVIYEDSNELIDKTSFYLKHDELRNKVTDNAYKKVSVLHTTEIRISEIIKTVKHTR</sequence>
<protein>
    <recommendedName>
        <fullName evidence="1">Spore protein YkvP/CgeB glycosyl transferase-like domain-containing protein</fullName>
    </recommendedName>
</protein>